<feature type="coiled-coil region" evidence="3">
    <location>
        <begin position="169"/>
        <end position="235"/>
    </location>
</feature>
<dbReference type="RefSeq" id="WP_147169492.1">
    <property type="nucleotide sequence ID" value="NZ_VOOR01000076.1"/>
</dbReference>
<evidence type="ECO:0000313" key="4">
    <source>
        <dbReference type="EMBL" id="TXB60572.1"/>
    </source>
</evidence>
<dbReference type="Gene3D" id="2.40.420.20">
    <property type="match status" value="1"/>
</dbReference>
<evidence type="ECO:0000256" key="1">
    <source>
        <dbReference type="ARBA" id="ARBA00004196"/>
    </source>
</evidence>
<dbReference type="OrthoDB" id="9806939at2"/>
<dbReference type="Gene3D" id="2.40.30.170">
    <property type="match status" value="1"/>
</dbReference>
<comment type="subcellular location">
    <subcellularLocation>
        <location evidence="1">Cell envelope</location>
    </subcellularLocation>
</comment>
<reference evidence="4 5" key="1">
    <citation type="submission" date="2019-08" db="EMBL/GenBank/DDBJ databases">
        <title>Genome of Phaeodactylibacter luteus.</title>
        <authorList>
            <person name="Bowman J.P."/>
        </authorList>
    </citation>
    <scope>NUCLEOTIDE SEQUENCE [LARGE SCALE GENOMIC DNA]</scope>
    <source>
        <strain evidence="4 5">KCTC 42180</strain>
    </source>
</reference>
<dbReference type="AlphaFoldDB" id="A0A5C6RFJ4"/>
<keyword evidence="2 3" id="KW-0175">Coiled coil</keyword>
<comment type="caution">
    <text evidence="4">The sequence shown here is derived from an EMBL/GenBank/DDBJ whole genome shotgun (WGS) entry which is preliminary data.</text>
</comment>
<dbReference type="Gene3D" id="2.40.50.100">
    <property type="match status" value="1"/>
</dbReference>
<evidence type="ECO:0000313" key="5">
    <source>
        <dbReference type="Proteomes" id="UP000321580"/>
    </source>
</evidence>
<name>A0A5C6RFJ4_9BACT</name>
<sequence length="415" mass="46898">MDRPISQSTQRKRRFSTYGKWGALAMVLLLSVWGVRSALTTRLQPNAFQTARIERGAVEQTVTATGLVIPAFEQQLAAPIGAPIQAVLRHSGDQVKRGDTLLLLDAEYTRLQFESLSDQLELKQNNLKRLSFEYDKQIRDLSYESSIKALQISSLEAQLADAKHLKSIGSATQEEVDQAQLQLEIAELEKQKLDNELQFRKAVLPGDRRNLELEAQMEVKKRQELERKLREASVTAPRAGVITWINEDLGKQVQEGELLAKLADLERYRIEASCSDRYAQQVKVGMPARVRVNRTDLPGRITAILPAVENNTLSFIIELDEPNHSQLRPNLRVEVFLIAGRREQVLRLKNAPVFTGQAEQPLFVIKDGEAVKTTARVGLTSIDYVELLETDLKEGQEVIISDMKAYNHLERLQIQ</sequence>
<accession>A0A5C6RFJ4</accession>
<protein>
    <submittedName>
        <fullName evidence="4">HlyD family efflux transporter periplasmic adaptor subunit</fullName>
    </submittedName>
</protein>
<dbReference type="EMBL" id="VOOR01000076">
    <property type="protein sequence ID" value="TXB60572.1"/>
    <property type="molecule type" value="Genomic_DNA"/>
</dbReference>
<dbReference type="GO" id="GO:0030313">
    <property type="term" value="C:cell envelope"/>
    <property type="evidence" value="ECO:0007669"/>
    <property type="project" value="UniProtKB-SubCell"/>
</dbReference>
<dbReference type="SUPFAM" id="SSF111369">
    <property type="entry name" value="HlyD-like secretion proteins"/>
    <property type="match status" value="1"/>
</dbReference>
<dbReference type="InterPro" id="IPR050465">
    <property type="entry name" value="UPF0194_transport"/>
</dbReference>
<dbReference type="PANTHER" id="PTHR32347">
    <property type="entry name" value="EFFLUX SYSTEM COMPONENT YKNX-RELATED"/>
    <property type="match status" value="1"/>
</dbReference>
<evidence type="ECO:0000256" key="3">
    <source>
        <dbReference type="SAM" id="Coils"/>
    </source>
</evidence>
<keyword evidence="5" id="KW-1185">Reference proteome</keyword>
<proteinExistence type="predicted"/>
<dbReference type="PANTHER" id="PTHR32347:SF14">
    <property type="entry name" value="EFFLUX SYSTEM COMPONENT YKNX-RELATED"/>
    <property type="match status" value="1"/>
</dbReference>
<evidence type="ECO:0000256" key="2">
    <source>
        <dbReference type="ARBA" id="ARBA00023054"/>
    </source>
</evidence>
<gene>
    <name evidence="4" type="ORF">FRY97_20490</name>
</gene>
<dbReference type="Gene3D" id="1.10.287.470">
    <property type="entry name" value="Helix hairpin bin"/>
    <property type="match status" value="1"/>
</dbReference>
<dbReference type="Proteomes" id="UP000321580">
    <property type="component" value="Unassembled WGS sequence"/>
</dbReference>
<organism evidence="4 5">
    <name type="scientific">Phaeodactylibacter luteus</name>
    <dbReference type="NCBI Taxonomy" id="1564516"/>
    <lineage>
        <taxon>Bacteria</taxon>
        <taxon>Pseudomonadati</taxon>
        <taxon>Bacteroidota</taxon>
        <taxon>Saprospiria</taxon>
        <taxon>Saprospirales</taxon>
        <taxon>Haliscomenobacteraceae</taxon>
        <taxon>Phaeodactylibacter</taxon>
    </lineage>
</organism>